<dbReference type="FunFam" id="2.30.30.60:FF:000001">
    <property type="entry name" value="MscS Mechanosensitive ion channel"/>
    <property type="match status" value="1"/>
</dbReference>
<keyword evidence="5 7" id="KW-1133">Transmembrane helix</keyword>
<feature type="transmembrane region" description="Helical" evidence="7">
    <location>
        <begin position="37"/>
        <end position="59"/>
    </location>
</feature>
<protein>
    <submittedName>
        <fullName evidence="11">Mechanosensitive ion channel family protein</fullName>
    </submittedName>
</protein>
<evidence type="ECO:0000256" key="4">
    <source>
        <dbReference type="ARBA" id="ARBA00022692"/>
    </source>
</evidence>
<keyword evidence="4 7" id="KW-0812">Transmembrane</keyword>
<dbReference type="InterPro" id="IPR011014">
    <property type="entry name" value="MscS_channel_TM-2"/>
</dbReference>
<evidence type="ECO:0000256" key="3">
    <source>
        <dbReference type="ARBA" id="ARBA00022475"/>
    </source>
</evidence>
<gene>
    <name evidence="11" type="ORF">SBF1_1110019</name>
</gene>
<reference evidence="12" key="1">
    <citation type="submission" date="2018-02" db="EMBL/GenBank/DDBJ databases">
        <authorList>
            <person name="Hausmann B."/>
        </authorList>
    </citation>
    <scope>NUCLEOTIDE SEQUENCE [LARGE SCALE GENOMIC DNA]</scope>
    <source>
        <strain evidence="12">Peat soil MAG SbF1</strain>
    </source>
</reference>
<dbReference type="SUPFAM" id="SSF50182">
    <property type="entry name" value="Sm-like ribonucleoproteins"/>
    <property type="match status" value="1"/>
</dbReference>
<dbReference type="SUPFAM" id="SSF82689">
    <property type="entry name" value="Mechanosensitive channel protein MscS (YggB), C-terminal domain"/>
    <property type="match status" value="1"/>
</dbReference>
<dbReference type="SUPFAM" id="SSF82861">
    <property type="entry name" value="Mechanosensitive channel protein MscS (YggB), transmembrane region"/>
    <property type="match status" value="1"/>
</dbReference>
<dbReference type="Gene3D" id="2.30.30.60">
    <property type="match status" value="1"/>
</dbReference>
<dbReference type="GO" id="GO:0005886">
    <property type="term" value="C:plasma membrane"/>
    <property type="evidence" value="ECO:0007669"/>
    <property type="project" value="UniProtKB-SubCell"/>
</dbReference>
<dbReference type="AlphaFoldDB" id="A0A2U3JYD5"/>
<dbReference type="InterPro" id="IPR011066">
    <property type="entry name" value="MscS_channel_C_sf"/>
</dbReference>
<dbReference type="InterPro" id="IPR023408">
    <property type="entry name" value="MscS_beta-dom_sf"/>
</dbReference>
<keyword evidence="6 7" id="KW-0472">Membrane</keyword>
<dbReference type="Pfam" id="PF21088">
    <property type="entry name" value="MS_channel_1st"/>
    <property type="match status" value="1"/>
</dbReference>
<sequence>MPYGGKGNNFYTMNVSLIPDDILDFDWHKFGLAALNAVLYVVVILVLARVTYGLLIYLLRRMLVDRKGKHLLDERKGNTLFSLLRSMLIYGLTFTVILHILERLFPIDTGTLLASASVLGVALGFGSQSLVKDIIGGFFILFEDQFSVGELVKTGEFTGTIEETGIRTTHIRAWGGELHIIPNGSITAVTNFSRGKMLAKVEIQVPYDEDLDRAMGVMSAVCEEVSAEFGEKIIDAPTVQGVTQFGERNVVLRVIAFTQSNEQWSLERELRRRIHSAFLKEGIHTPQFQSIIMTDPMKPSS</sequence>
<comment type="similarity">
    <text evidence="2">Belongs to the MscS (TC 1.A.23) family.</text>
</comment>
<keyword evidence="3" id="KW-1003">Cell membrane</keyword>
<feature type="domain" description="Mechanosensitive ion channel transmembrane helices 2/3" evidence="10">
    <location>
        <begin position="88"/>
        <end position="128"/>
    </location>
</feature>
<dbReference type="Gene3D" id="3.30.70.100">
    <property type="match status" value="1"/>
</dbReference>
<dbReference type="InterPro" id="IPR006685">
    <property type="entry name" value="MscS_channel_2nd"/>
</dbReference>
<dbReference type="InterPro" id="IPR010920">
    <property type="entry name" value="LSM_dom_sf"/>
</dbReference>
<name>A0A2U3JYD5_9FIRM</name>
<feature type="domain" description="Mechanosensitive ion channel MscS C-terminal" evidence="9">
    <location>
        <begin position="200"/>
        <end position="284"/>
    </location>
</feature>
<evidence type="ECO:0000256" key="1">
    <source>
        <dbReference type="ARBA" id="ARBA00004651"/>
    </source>
</evidence>
<evidence type="ECO:0000259" key="10">
    <source>
        <dbReference type="Pfam" id="PF21088"/>
    </source>
</evidence>
<accession>A0A2U3JYD5</accession>
<feature type="transmembrane region" description="Helical" evidence="7">
    <location>
        <begin position="80"/>
        <end position="100"/>
    </location>
</feature>
<evidence type="ECO:0000259" key="9">
    <source>
        <dbReference type="Pfam" id="PF21082"/>
    </source>
</evidence>
<dbReference type="Pfam" id="PF00924">
    <property type="entry name" value="MS_channel_2nd"/>
    <property type="match status" value="1"/>
</dbReference>
<comment type="subcellular location">
    <subcellularLocation>
        <location evidence="1">Cell membrane</location>
        <topology evidence="1">Multi-pass membrane protein</topology>
    </subcellularLocation>
</comment>
<evidence type="ECO:0000313" key="12">
    <source>
        <dbReference type="Proteomes" id="UP000238916"/>
    </source>
</evidence>
<dbReference type="GO" id="GO:0008381">
    <property type="term" value="F:mechanosensitive monoatomic ion channel activity"/>
    <property type="evidence" value="ECO:0007669"/>
    <property type="project" value="InterPro"/>
</dbReference>
<evidence type="ECO:0000256" key="6">
    <source>
        <dbReference type="ARBA" id="ARBA00023136"/>
    </source>
</evidence>
<dbReference type="EMBL" id="OMOF01000015">
    <property type="protein sequence ID" value="SPF32454.1"/>
    <property type="molecule type" value="Genomic_DNA"/>
</dbReference>
<dbReference type="InterPro" id="IPR049278">
    <property type="entry name" value="MS_channel_C"/>
</dbReference>
<dbReference type="PANTHER" id="PTHR30460">
    <property type="entry name" value="MODERATE CONDUCTANCE MECHANOSENSITIVE CHANNEL YBIO"/>
    <property type="match status" value="1"/>
</dbReference>
<organism evidence="11 12">
    <name type="scientific">Candidatus Desulfosporosinus infrequens</name>
    <dbReference type="NCBI Taxonomy" id="2043169"/>
    <lineage>
        <taxon>Bacteria</taxon>
        <taxon>Bacillati</taxon>
        <taxon>Bacillota</taxon>
        <taxon>Clostridia</taxon>
        <taxon>Eubacteriales</taxon>
        <taxon>Desulfitobacteriaceae</taxon>
        <taxon>Desulfosporosinus</taxon>
    </lineage>
</organism>
<dbReference type="InterPro" id="IPR049142">
    <property type="entry name" value="MS_channel_1st"/>
</dbReference>
<evidence type="ECO:0000256" key="5">
    <source>
        <dbReference type="ARBA" id="ARBA00022989"/>
    </source>
</evidence>
<dbReference type="Pfam" id="PF21082">
    <property type="entry name" value="MS_channel_3rd"/>
    <property type="match status" value="1"/>
</dbReference>
<feature type="domain" description="Mechanosensitive ion channel MscS" evidence="8">
    <location>
        <begin position="130"/>
        <end position="194"/>
    </location>
</feature>
<proteinExistence type="inferred from homology"/>
<evidence type="ECO:0000313" key="11">
    <source>
        <dbReference type="EMBL" id="SPF32454.1"/>
    </source>
</evidence>
<evidence type="ECO:0000256" key="2">
    <source>
        <dbReference type="ARBA" id="ARBA00008017"/>
    </source>
</evidence>
<evidence type="ECO:0000256" key="7">
    <source>
        <dbReference type="SAM" id="Phobius"/>
    </source>
</evidence>
<dbReference type="Gene3D" id="1.10.287.1260">
    <property type="match status" value="1"/>
</dbReference>
<dbReference type="PANTHER" id="PTHR30460:SF0">
    <property type="entry name" value="MODERATE CONDUCTANCE MECHANOSENSITIVE CHANNEL YBIO"/>
    <property type="match status" value="1"/>
</dbReference>
<dbReference type="InterPro" id="IPR045276">
    <property type="entry name" value="YbiO_bact"/>
</dbReference>
<dbReference type="Proteomes" id="UP000238916">
    <property type="component" value="Unassembled WGS sequence"/>
</dbReference>
<evidence type="ECO:0000259" key="8">
    <source>
        <dbReference type="Pfam" id="PF00924"/>
    </source>
</evidence>